<dbReference type="InterPro" id="IPR011990">
    <property type="entry name" value="TPR-like_helical_dom_sf"/>
</dbReference>
<sequence>MKKVLLYSLFFALLTGIPSCKKDLNREPRNLVSENVAYGSLTGIEALTATLYNDMQVEDLDYIVDSEAGFTSTTTDEAVRSYSWGAQNDLVIGNWYGLNWTDPNTGAYVKIRRVNDFIEKVPTAPAALSDGVRKRLIAEGRFIRAFDYFSLVKRYGGVPLVTKVQQFTPGDDATKLGLARAKEQEIYDFIARELDEAITDLPEKNSAANAYRITKYAALALKCRAMLYAASSAKYATLQINGLVGIPANLANSYWQKAMSAAKSIIDSHEFSLYNADSDKAANFQKMFLTAGNSEAIFTKTYLAPDKGHSFDFYNAPQSFKVDYGCVTNPTLEMIEEFEYIDGSPGTLKIKDASGNAIVYNRPGDLFKNKDPRMFATIITPFDAWQGGIVEIRRGVIDGGVKYTSEQLTEGYPTKEASFKKVGKDGPLTTSDPTKTGFYIKKFMNPANRVDYGLSTTPWMVFRYAEVLLNYAESAFELNLQNEAKAAINLIRDRAGIAQVDVISLDKIRHERKVELAFENHRIWDLRRWRIAAMVLNNTQFHALYPWAMWGTAANTNDLKYTFEIAAAPKNTRTFPEKLYYEPVPQGNPTYIQNPLY</sequence>
<dbReference type="RefSeq" id="WP_074610137.1">
    <property type="nucleotide sequence ID" value="NZ_FNGY01000007.1"/>
</dbReference>
<reference evidence="9" key="1">
    <citation type="submission" date="2016-10" db="EMBL/GenBank/DDBJ databases">
        <authorList>
            <person name="Varghese N."/>
            <person name="Submissions S."/>
        </authorList>
    </citation>
    <scope>NUCLEOTIDE SEQUENCE [LARGE SCALE GENOMIC DNA]</scope>
    <source>
        <strain evidence="9">DSM 19110</strain>
    </source>
</reference>
<feature type="domain" description="RagB/SusD" evidence="6">
    <location>
        <begin position="295"/>
        <end position="597"/>
    </location>
</feature>
<keyword evidence="5" id="KW-0998">Cell outer membrane</keyword>
<dbReference type="SUPFAM" id="SSF48452">
    <property type="entry name" value="TPR-like"/>
    <property type="match status" value="1"/>
</dbReference>
<dbReference type="Gene3D" id="1.25.40.390">
    <property type="match status" value="1"/>
</dbReference>
<dbReference type="Proteomes" id="UP000183200">
    <property type="component" value="Unassembled WGS sequence"/>
</dbReference>
<evidence type="ECO:0000259" key="7">
    <source>
        <dbReference type="Pfam" id="PF14322"/>
    </source>
</evidence>
<evidence type="ECO:0000256" key="4">
    <source>
        <dbReference type="ARBA" id="ARBA00023136"/>
    </source>
</evidence>
<proteinExistence type="inferred from homology"/>
<dbReference type="InterPro" id="IPR033985">
    <property type="entry name" value="SusD-like_N"/>
</dbReference>
<dbReference type="OrthoDB" id="5694214at2"/>
<comment type="similarity">
    <text evidence="2">Belongs to the SusD family.</text>
</comment>
<gene>
    <name evidence="8" type="ORF">SAMN05421820_10760</name>
</gene>
<evidence type="ECO:0000256" key="3">
    <source>
        <dbReference type="ARBA" id="ARBA00022729"/>
    </source>
</evidence>
<name>A0A1H0ADD5_9SPHI</name>
<evidence type="ECO:0000256" key="1">
    <source>
        <dbReference type="ARBA" id="ARBA00004442"/>
    </source>
</evidence>
<evidence type="ECO:0000313" key="9">
    <source>
        <dbReference type="Proteomes" id="UP000183200"/>
    </source>
</evidence>
<organism evidence="8 9">
    <name type="scientific">Pedobacter steynii</name>
    <dbReference type="NCBI Taxonomy" id="430522"/>
    <lineage>
        <taxon>Bacteria</taxon>
        <taxon>Pseudomonadati</taxon>
        <taxon>Bacteroidota</taxon>
        <taxon>Sphingobacteriia</taxon>
        <taxon>Sphingobacteriales</taxon>
        <taxon>Sphingobacteriaceae</taxon>
        <taxon>Pedobacter</taxon>
    </lineage>
</organism>
<dbReference type="GO" id="GO:0009279">
    <property type="term" value="C:cell outer membrane"/>
    <property type="evidence" value="ECO:0007669"/>
    <property type="project" value="UniProtKB-SubCell"/>
</dbReference>
<dbReference type="Pfam" id="PF07980">
    <property type="entry name" value="SusD_RagB"/>
    <property type="match status" value="1"/>
</dbReference>
<comment type="subcellular location">
    <subcellularLocation>
        <location evidence="1">Cell outer membrane</location>
    </subcellularLocation>
</comment>
<feature type="domain" description="SusD-like N-terminal" evidence="7">
    <location>
        <begin position="65"/>
        <end position="225"/>
    </location>
</feature>
<accession>A0A1H0ADD5</accession>
<evidence type="ECO:0000256" key="5">
    <source>
        <dbReference type="ARBA" id="ARBA00023237"/>
    </source>
</evidence>
<evidence type="ECO:0000259" key="6">
    <source>
        <dbReference type="Pfam" id="PF07980"/>
    </source>
</evidence>
<evidence type="ECO:0000256" key="2">
    <source>
        <dbReference type="ARBA" id="ARBA00006275"/>
    </source>
</evidence>
<dbReference type="InterPro" id="IPR012944">
    <property type="entry name" value="SusD_RagB_dom"/>
</dbReference>
<dbReference type="EMBL" id="FNGY01000007">
    <property type="protein sequence ID" value="SDN31331.1"/>
    <property type="molecule type" value="Genomic_DNA"/>
</dbReference>
<dbReference type="AlphaFoldDB" id="A0A1H0ADD5"/>
<protein>
    <submittedName>
        <fullName evidence="8">Starch-binding associating with outer membrane</fullName>
    </submittedName>
</protein>
<keyword evidence="3" id="KW-0732">Signal</keyword>
<keyword evidence="9" id="KW-1185">Reference proteome</keyword>
<dbReference type="Pfam" id="PF14322">
    <property type="entry name" value="SusD-like_3"/>
    <property type="match status" value="1"/>
</dbReference>
<keyword evidence="4" id="KW-0472">Membrane</keyword>
<evidence type="ECO:0000313" key="8">
    <source>
        <dbReference type="EMBL" id="SDN31331.1"/>
    </source>
</evidence>